<dbReference type="AlphaFoldDB" id="A0A6S6QWH1"/>
<dbReference type="SMART" id="SM00283">
    <property type="entry name" value="MA"/>
    <property type="match status" value="1"/>
</dbReference>
<dbReference type="PROSITE" id="PS50111">
    <property type="entry name" value="CHEMOTAXIS_TRANSDUC_2"/>
    <property type="match status" value="1"/>
</dbReference>
<evidence type="ECO:0000313" key="1">
    <source>
        <dbReference type="EMBL" id="BCJ93409.1"/>
    </source>
</evidence>
<dbReference type="InterPro" id="IPR004089">
    <property type="entry name" value="MCPsignal_dom"/>
</dbReference>
<dbReference type="EMBL" id="AP023367">
    <property type="protein sequence ID" value="BCJ93409.1"/>
    <property type="molecule type" value="Genomic_DNA"/>
</dbReference>
<dbReference type="GO" id="GO:0016020">
    <property type="term" value="C:membrane"/>
    <property type="evidence" value="ECO:0007669"/>
    <property type="project" value="InterPro"/>
</dbReference>
<name>A0A6S6QWH1_9FIRM</name>
<dbReference type="CDD" id="cd11386">
    <property type="entry name" value="MCP_signal"/>
    <property type="match status" value="1"/>
</dbReference>
<dbReference type="Proteomes" id="UP000515561">
    <property type="component" value="Chromosome"/>
</dbReference>
<dbReference type="SUPFAM" id="SSF58104">
    <property type="entry name" value="Methyl-accepting chemotaxis protein (MCP) signaling domain"/>
    <property type="match status" value="1"/>
</dbReference>
<protein>
    <submittedName>
        <fullName evidence="1">Uncharacterized protein</fullName>
    </submittedName>
</protein>
<organism evidence="1 2">
    <name type="scientific">Anaerocolumna cellulosilytica</name>
    <dbReference type="NCBI Taxonomy" id="433286"/>
    <lineage>
        <taxon>Bacteria</taxon>
        <taxon>Bacillati</taxon>
        <taxon>Bacillota</taxon>
        <taxon>Clostridia</taxon>
        <taxon>Lachnospirales</taxon>
        <taxon>Lachnospiraceae</taxon>
        <taxon>Anaerocolumna</taxon>
    </lineage>
</organism>
<proteinExistence type="predicted"/>
<evidence type="ECO:0000313" key="2">
    <source>
        <dbReference type="Proteomes" id="UP000515561"/>
    </source>
</evidence>
<accession>A0A6S6QWH1</accession>
<dbReference type="Pfam" id="PF00015">
    <property type="entry name" value="MCPsignal"/>
    <property type="match status" value="1"/>
</dbReference>
<dbReference type="PANTHER" id="PTHR32089">
    <property type="entry name" value="METHYL-ACCEPTING CHEMOTAXIS PROTEIN MCPB"/>
    <property type="match status" value="1"/>
</dbReference>
<gene>
    <name evidence="1" type="ORF">acsn021_09780</name>
</gene>
<dbReference type="GO" id="GO:0007165">
    <property type="term" value="P:signal transduction"/>
    <property type="evidence" value="ECO:0007669"/>
    <property type="project" value="InterPro"/>
</dbReference>
<sequence length="544" mass="60079">MKKRLDFLQVLLLIVTNTLIYYSVSRMTNRGTLNETKAFLAFILLSSITVCLINFFGNQKIVKFMQEIRYILSQFNEGNFTVGFHGTSNRGEFQLVQEEFEALRCMFNNWVHELLNSAVSIKMSADIINSASGRTADGMGHLNYSLNEIKQFFEESSGMLNDIAGTTIQLADSSMNITTLSSAAVKSIQKTNRNAVKGSEAMERVTSSMQQMKENITASYERMIELEQTSKQIGTITDTIASISQQTNLLALNAAIESARAGEHGKGFAVVADEVRKLAEESKTATDEINELIQMVWQEIADAVAAMKQVRLDADLSVELAASTGDNFKNMMNTLTDTVTLIEKISIDVNEQSNATDTISQSTATAAEKGHIGTASVQEIASVLETQLEDAKLNQKSTNELLKVSLNLDEIMKKYDYVIGNQMLSVCHQIASLHAKKPLTYEDLMDIQFKSGLTEIHLFDENGVVFLSNNKDIIGFQCSTEAGSQTYEFSQLLHTSSIEVNQKTAFRDIDGKLFKYAGIAMADGKGIIQCGLEASTMIHFKGSL</sequence>
<keyword evidence="2" id="KW-1185">Reference proteome</keyword>
<dbReference type="PANTHER" id="PTHR32089:SF112">
    <property type="entry name" value="LYSOZYME-LIKE PROTEIN-RELATED"/>
    <property type="match status" value="1"/>
</dbReference>
<reference evidence="1 2" key="1">
    <citation type="journal article" date="2016" name="Int. J. Syst. Evol. Microbiol.">
        <title>Descriptions of Anaerotaenia torta gen. nov., sp. nov. and Anaerocolumna cellulosilytica gen. nov., sp. nov. isolated from a methanogenic reactor of cattle waste.</title>
        <authorList>
            <person name="Uek A."/>
            <person name="Ohtaki Y."/>
            <person name="Kaku N."/>
            <person name="Ueki K."/>
        </authorList>
    </citation>
    <scope>NUCLEOTIDE SEQUENCE [LARGE SCALE GENOMIC DNA]</scope>
    <source>
        <strain evidence="1 2">SN021</strain>
    </source>
</reference>
<dbReference type="KEGG" id="acel:acsn021_09780"/>
<dbReference type="Gene3D" id="1.10.287.950">
    <property type="entry name" value="Methyl-accepting chemotaxis protein"/>
    <property type="match status" value="1"/>
</dbReference>
<dbReference type="RefSeq" id="WP_184090560.1">
    <property type="nucleotide sequence ID" value="NZ_AP023367.1"/>
</dbReference>